<accession>A0AAE3IMJ3</accession>
<sequence length="183" mass="21320">MHKTDQQETIWTIGHSTHSLETFLEMLHSCNIDLLVDVRNFPGSRRFPHFNKDHLENAMPANGIDYLHMKNLGGRRKPAQNSVNTRWKNESFRAYADYTETDDFKDALHKLEKLGSLKRVAYMCSEAVWWRCHRSIISDKLKIKGWKVLHIMSVGKTSEHAFTSAARIEDGNLFYADKNLFDH</sequence>
<evidence type="ECO:0000313" key="1">
    <source>
        <dbReference type="EMBL" id="MCU7693785.1"/>
    </source>
</evidence>
<dbReference type="InterPro" id="IPR014519">
    <property type="entry name" value="UCP024492"/>
</dbReference>
<dbReference type="Proteomes" id="UP001209317">
    <property type="component" value="Unassembled WGS sequence"/>
</dbReference>
<evidence type="ECO:0000313" key="2">
    <source>
        <dbReference type="Proteomes" id="UP001209317"/>
    </source>
</evidence>
<dbReference type="RefSeq" id="WP_263037272.1">
    <property type="nucleotide sequence ID" value="NZ_JAOTPL010000004.1"/>
</dbReference>
<organism evidence="1 2">
    <name type="scientific">Haoranjiania flava</name>
    <dbReference type="NCBI Taxonomy" id="1856322"/>
    <lineage>
        <taxon>Bacteria</taxon>
        <taxon>Pseudomonadati</taxon>
        <taxon>Bacteroidota</taxon>
        <taxon>Chitinophagia</taxon>
        <taxon>Chitinophagales</taxon>
        <taxon>Chitinophagaceae</taxon>
        <taxon>Haoranjiania</taxon>
    </lineage>
</organism>
<dbReference type="PANTHER" id="PTHR39337:SF1">
    <property type="entry name" value="BLR5642 PROTEIN"/>
    <property type="match status" value="1"/>
</dbReference>
<dbReference type="InterPro" id="IPR007438">
    <property type="entry name" value="DUF488"/>
</dbReference>
<dbReference type="PIRSF" id="PIRSF024492">
    <property type="entry name" value="UCP024492"/>
    <property type="match status" value="1"/>
</dbReference>
<proteinExistence type="predicted"/>
<protein>
    <submittedName>
        <fullName evidence="1">DUF488 domain-containing protein</fullName>
    </submittedName>
</protein>
<reference evidence="1" key="1">
    <citation type="submission" date="2022-10" db="EMBL/GenBank/DDBJ databases">
        <authorList>
            <person name="Kim H.S."/>
            <person name="Kim J.-S."/>
            <person name="Suh M.K."/>
            <person name="Eom M.K."/>
            <person name="Lee J.-S."/>
        </authorList>
    </citation>
    <scope>NUCLEOTIDE SEQUENCE</scope>
    <source>
        <strain evidence="1">LIP-5</strain>
    </source>
</reference>
<dbReference type="Pfam" id="PF04343">
    <property type="entry name" value="DUF488"/>
    <property type="match status" value="1"/>
</dbReference>
<name>A0AAE3IMJ3_9BACT</name>
<keyword evidence="2" id="KW-1185">Reference proteome</keyword>
<dbReference type="EMBL" id="JAOTPL010000004">
    <property type="protein sequence ID" value="MCU7693785.1"/>
    <property type="molecule type" value="Genomic_DNA"/>
</dbReference>
<comment type="caution">
    <text evidence="1">The sequence shown here is derived from an EMBL/GenBank/DDBJ whole genome shotgun (WGS) entry which is preliminary data.</text>
</comment>
<gene>
    <name evidence="1" type="ORF">OD355_04555</name>
</gene>
<dbReference type="PANTHER" id="PTHR39337">
    <property type="entry name" value="BLR5642 PROTEIN"/>
    <property type="match status" value="1"/>
</dbReference>
<dbReference type="AlphaFoldDB" id="A0AAE3IMJ3"/>